<dbReference type="NCBIfam" id="TIGR02928">
    <property type="entry name" value="orc1/cdc6 family replication initiation protein"/>
    <property type="match status" value="1"/>
</dbReference>
<dbReference type="HAMAP" id="MF_01407">
    <property type="entry name" value="ORC1_type_DNA_replic_protein"/>
    <property type="match status" value="1"/>
</dbReference>
<dbReference type="GO" id="GO:0005524">
    <property type="term" value="F:ATP binding"/>
    <property type="evidence" value="ECO:0007669"/>
    <property type="project" value="UniProtKB-UniRule"/>
</dbReference>
<feature type="domain" description="AAA+ ATPase" evidence="6">
    <location>
        <begin position="50"/>
        <end position="207"/>
    </location>
</feature>
<dbReference type="InterPro" id="IPR027417">
    <property type="entry name" value="P-loop_NTPase"/>
</dbReference>
<dbReference type="GO" id="GO:0016887">
    <property type="term" value="F:ATP hydrolysis activity"/>
    <property type="evidence" value="ECO:0007669"/>
    <property type="project" value="InterPro"/>
</dbReference>
<dbReference type="InterPro" id="IPR036388">
    <property type="entry name" value="WH-like_DNA-bd_sf"/>
</dbReference>
<keyword evidence="9" id="KW-1185">Reference proteome</keyword>
<dbReference type="Pfam" id="PF22703">
    <property type="entry name" value="Cdc6_lid"/>
    <property type="match status" value="1"/>
</dbReference>
<dbReference type="InterPro" id="IPR003593">
    <property type="entry name" value="AAA+_ATPase"/>
</dbReference>
<evidence type="ECO:0000259" key="6">
    <source>
        <dbReference type="SMART" id="SM00382"/>
    </source>
</evidence>
<dbReference type="SMART" id="SM01074">
    <property type="entry name" value="Cdc6_C"/>
    <property type="match status" value="1"/>
</dbReference>
<comment type="function">
    <text evidence="5">Involved in regulation of DNA replication.</text>
</comment>
<dbReference type="EMBL" id="LOPW02000018">
    <property type="protein sequence ID" value="POG54173.1"/>
    <property type="molecule type" value="Genomic_DNA"/>
</dbReference>
<comment type="caution">
    <text evidence="8">The sequence shown here is derived from an EMBL/GenBank/DDBJ whole genome shotgun (WGS) entry which is preliminary data.</text>
</comment>
<name>A0A2P4NLY4_9EURY</name>
<evidence type="ECO:0000256" key="3">
    <source>
        <dbReference type="ARBA" id="ARBA00022741"/>
    </source>
</evidence>
<keyword evidence="4 5" id="KW-0067">ATP-binding</keyword>
<dbReference type="Proteomes" id="UP000053621">
    <property type="component" value="Unassembled WGS sequence"/>
</dbReference>
<dbReference type="PANTHER" id="PTHR10763">
    <property type="entry name" value="CELL DIVISION CONTROL PROTEIN 6-RELATED"/>
    <property type="match status" value="1"/>
</dbReference>
<dbReference type="InterPro" id="IPR049945">
    <property type="entry name" value="AAA_22"/>
</dbReference>
<dbReference type="SMART" id="SM00382">
    <property type="entry name" value="AAA"/>
    <property type="match status" value="1"/>
</dbReference>
<comment type="similarity">
    <text evidence="1 5">Belongs to the CDC6/cdc18 family.</text>
</comment>
<feature type="binding site" evidence="5">
    <location>
        <position position="211"/>
    </location>
    <ligand>
        <name>ATP</name>
        <dbReference type="ChEBI" id="CHEBI:30616"/>
    </ligand>
</feature>
<accession>A0A2P4NLY4</accession>
<dbReference type="InterPro" id="IPR015163">
    <property type="entry name" value="Cdc6_C"/>
</dbReference>
<protein>
    <recommendedName>
        <fullName evidence="5">ORC1-type DNA replication protein</fullName>
    </recommendedName>
</protein>
<dbReference type="InterPro" id="IPR050311">
    <property type="entry name" value="ORC1/CDC6"/>
</dbReference>
<organism evidence="8 9">
    <name type="scientific">Haloferax marisrubri</name>
    <dbReference type="NCBI Taxonomy" id="1544719"/>
    <lineage>
        <taxon>Archaea</taxon>
        <taxon>Methanobacteriati</taxon>
        <taxon>Methanobacteriota</taxon>
        <taxon>Stenosarchaea group</taxon>
        <taxon>Halobacteria</taxon>
        <taxon>Halobacteriales</taxon>
        <taxon>Haloferacaceae</taxon>
        <taxon>Haloferax</taxon>
    </lineage>
</organism>
<evidence type="ECO:0000259" key="7">
    <source>
        <dbReference type="SMART" id="SM01074"/>
    </source>
</evidence>
<feature type="domain" description="Cdc6 C-terminal" evidence="7">
    <location>
        <begin position="306"/>
        <end position="389"/>
    </location>
</feature>
<dbReference type="Gene3D" id="1.10.10.10">
    <property type="entry name" value="Winged helix-like DNA-binding domain superfamily/Winged helix DNA-binding domain"/>
    <property type="match status" value="1"/>
</dbReference>
<dbReference type="InterPro" id="IPR014277">
    <property type="entry name" value="Orc1/Cdc6_arc"/>
</dbReference>
<evidence type="ECO:0000256" key="2">
    <source>
        <dbReference type="ARBA" id="ARBA00022705"/>
    </source>
</evidence>
<dbReference type="PANTHER" id="PTHR10763:SF22">
    <property type="entry name" value="ORC1-TYPE DNA REPLICATION PROTEIN"/>
    <property type="match status" value="1"/>
</dbReference>
<dbReference type="Pfam" id="PF09079">
    <property type="entry name" value="WHD_Cdc6"/>
    <property type="match status" value="1"/>
</dbReference>
<dbReference type="OrthoDB" id="195574at2157"/>
<proteinExistence type="inferred from homology"/>
<evidence type="ECO:0000313" key="8">
    <source>
        <dbReference type="EMBL" id="POG54173.1"/>
    </source>
</evidence>
<dbReference type="Pfam" id="PF13401">
    <property type="entry name" value="AAA_22"/>
    <property type="match status" value="1"/>
</dbReference>
<keyword evidence="8" id="KW-0131">Cell cycle</keyword>
<evidence type="ECO:0000256" key="4">
    <source>
        <dbReference type="ARBA" id="ARBA00022840"/>
    </source>
</evidence>
<dbReference type="RefSeq" id="WP_004968215.1">
    <property type="nucleotide sequence ID" value="NZ_LOPW02000018.1"/>
</dbReference>
<dbReference type="Gene3D" id="3.40.50.300">
    <property type="entry name" value="P-loop containing nucleotide triphosphate hydrolases"/>
    <property type="match status" value="1"/>
</dbReference>
<dbReference type="SUPFAM" id="SSF52540">
    <property type="entry name" value="P-loop containing nucleoside triphosphate hydrolases"/>
    <property type="match status" value="1"/>
</dbReference>
<dbReference type="FunFam" id="1.10.8.60:FF:000073">
    <property type="entry name" value="ORC1-type DNA replication protein"/>
    <property type="match status" value="1"/>
</dbReference>
<feature type="binding site" evidence="5">
    <location>
        <position position="223"/>
    </location>
    <ligand>
        <name>ATP</name>
        <dbReference type="ChEBI" id="CHEBI:30616"/>
    </ligand>
</feature>
<reference evidence="8" key="1">
    <citation type="submission" date="2017-08" db="EMBL/GenBank/DDBJ databases">
        <title>Haloferax marisrubri sp. nov., isolated from the Discovery deep brine-seawater interface in the Red Sea.</title>
        <authorList>
            <person name="Zhang G."/>
            <person name="Stingl U."/>
        </authorList>
    </citation>
    <scope>NUCLEOTIDE SEQUENCE [LARGE SCALE GENOMIC DNA]</scope>
    <source>
        <strain evidence="8">SB3</strain>
    </source>
</reference>
<dbReference type="GO" id="GO:0006260">
    <property type="term" value="P:DNA replication"/>
    <property type="evidence" value="ECO:0007669"/>
    <property type="project" value="UniProtKB-UniRule"/>
</dbReference>
<keyword evidence="8" id="KW-0132">Cell division</keyword>
<gene>
    <name evidence="8" type="ORF">AUR65_016050</name>
</gene>
<dbReference type="InterPro" id="IPR036390">
    <property type="entry name" value="WH_DNA-bd_sf"/>
</dbReference>
<dbReference type="Gene3D" id="1.10.8.60">
    <property type="match status" value="1"/>
</dbReference>
<dbReference type="SUPFAM" id="SSF46785">
    <property type="entry name" value="Winged helix' DNA-binding domain"/>
    <property type="match status" value="1"/>
</dbReference>
<dbReference type="InterPro" id="IPR055237">
    <property type="entry name" value="Cdc6_lid"/>
</dbReference>
<dbReference type="AlphaFoldDB" id="A0A2P4NLY4"/>
<keyword evidence="3 5" id="KW-0547">Nucleotide-binding</keyword>
<sequence length="415" mass="46576">MGQFEFKRGNTPYVNRGALTDEYTPNSLVGRDDELEEYHSALEPVIWGETPKNIFLYGKTGVGKTASTKYFLKQLEADSEQYDDLVLRTVFLNCDGLETSYRLCIALVNQMRSASQQISESGYSKSEAYAMLWEELESRAGTVLIVLDEVDHIKSGEDSILYQLSRAHANGNVSDTKIGIIGISNDLTFTDDLSPKVKSSLCERQLHFPTYDATELQDVLQQRADIAFKDDGLDEGVIPLCAAYGAKEAGDARKALDLLLEAGDVARENKRSLVTEDDVNRAQSRLKSKKVRRGIQGLHEHDHYILYALCVLAANGKMPARTRVIYPQYERICEAGDIDPHTSRWVSDHLDELKMLGLLSVTEKNLGRKGGKYRKWDLKTDISNILESIEETLKVVGVLRSIEPYIPDSLELRSN</sequence>
<dbReference type="CDD" id="cd08768">
    <property type="entry name" value="Cdc6_C"/>
    <property type="match status" value="1"/>
</dbReference>
<evidence type="ECO:0000313" key="9">
    <source>
        <dbReference type="Proteomes" id="UP000053621"/>
    </source>
</evidence>
<evidence type="ECO:0000256" key="1">
    <source>
        <dbReference type="ARBA" id="ARBA00006184"/>
    </source>
</evidence>
<evidence type="ECO:0000256" key="5">
    <source>
        <dbReference type="HAMAP-Rule" id="MF_01407"/>
    </source>
</evidence>
<feature type="binding site" evidence="5">
    <location>
        <begin position="62"/>
        <end position="66"/>
    </location>
    <ligand>
        <name>ATP</name>
        <dbReference type="ChEBI" id="CHEBI:30616"/>
    </ligand>
</feature>
<keyword evidence="2 5" id="KW-0235">DNA replication</keyword>
<dbReference type="GO" id="GO:0051301">
    <property type="term" value="P:cell division"/>
    <property type="evidence" value="ECO:0007669"/>
    <property type="project" value="UniProtKB-KW"/>
</dbReference>
<dbReference type="CDD" id="cd00009">
    <property type="entry name" value="AAA"/>
    <property type="match status" value="1"/>
</dbReference>